<proteinExistence type="predicted"/>
<organism evidence="1 4">
    <name type="scientific">Cannabis sativa</name>
    <name type="common">Hemp</name>
    <name type="synonym">Marijuana</name>
    <dbReference type="NCBI Taxonomy" id="3483"/>
    <lineage>
        <taxon>Eukaryota</taxon>
        <taxon>Viridiplantae</taxon>
        <taxon>Streptophyta</taxon>
        <taxon>Embryophyta</taxon>
        <taxon>Tracheophyta</taxon>
        <taxon>Spermatophyta</taxon>
        <taxon>Magnoliopsida</taxon>
        <taxon>eudicotyledons</taxon>
        <taxon>Gunneridae</taxon>
        <taxon>Pentapetalae</taxon>
        <taxon>rosids</taxon>
        <taxon>fabids</taxon>
        <taxon>Rosales</taxon>
        <taxon>Cannabaceae</taxon>
        <taxon>Cannabis</taxon>
    </lineage>
</organism>
<reference evidence="3 4" key="1">
    <citation type="journal article" date="2020" name="bioRxiv">
        <title>Sequence and annotation of 42 cannabis genomes reveals extensive copy number variation in cannabinoid synthesis and pathogen resistance genes.</title>
        <authorList>
            <person name="Mckernan K.J."/>
            <person name="Helbert Y."/>
            <person name="Kane L.T."/>
            <person name="Ebling H."/>
            <person name="Zhang L."/>
            <person name="Liu B."/>
            <person name="Eaton Z."/>
            <person name="Mclaughlin S."/>
            <person name="Kingan S."/>
            <person name="Baybayan P."/>
            <person name="Concepcion G."/>
            <person name="Jordan M."/>
            <person name="Riva A."/>
            <person name="Barbazuk W."/>
            <person name="Harkins T."/>
        </authorList>
    </citation>
    <scope>NUCLEOTIDE SEQUENCE [LARGE SCALE GENOMIC DNA]</scope>
    <source>
        <strain evidence="3 4">cv. Jamaican Lion 4</strain>
        <strain evidence="1">Father</strain>
        <strain evidence="2">Mother</strain>
        <tissue evidence="1">Leaf</tissue>
    </source>
</reference>
<dbReference type="InterPro" id="IPR016159">
    <property type="entry name" value="Cullin_repeat-like_dom_sf"/>
</dbReference>
<name>A0A7J6FCK9_CANSA</name>
<evidence type="ECO:0000313" key="4">
    <source>
        <dbReference type="Proteomes" id="UP000583929"/>
    </source>
</evidence>
<dbReference type="EMBL" id="JAATIQ010000233">
    <property type="protein sequence ID" value="KAF4368431.1"/>
    <property type="molecule type" value="Genomic_DNA"/>
</dbReference>
<dbReference type="Gene3D" id="1.20.1310.10">
    <property type="entry name" value="Cullin Repeats"/>
    <property type="match status" value="1"/>
</dbReference>
<dbReference type="SUPFAM" id="SSF74788">
    <property type="entry name" value="Cullin repeat-like"/>
    <property type="match status" value="1"/>
</dbReference>
<dbReference type="AlphaFoldDB" id="A0A7J6FCK9"/>
<protein>
    <recommendedName>
        <fullName evidence="5">Cullin N-terminal domain-containing protein</fullName>
    </recommendedName>
</protein>
<sequence length="227" mass="26755">MMVNFGVFTTEQERNFRLQVVRRIIRESMVPIDESIEKIHVKLNPNNDLDVKAQSWKMEEKINIYTTVYDIFCSAAMEGFWPYAVSQYYEKYEHTVTERISNYVIPSLEDKIGEDFIIEVAKQWTQLDEYKRNLHIIFGHVEKVAVNLSLSKPLFVDICKTKFCNMVWDKFHCEIDFSVTKMKESSSGMFSNESTPLKEELVKFFDDMEKVSNKGLKQTLHIIEEDC</sequence>
<keyword evidence="4" id="KW-1185">Reference proteome</keyword>
<accession>A0A7J6FCK9</accession>
<comment type="caution">
    <text evidence="1">The sequence shown here is derived from an EMBL/GenBank/DDBJ whole genome shotgun (WGS) entry which is preliminary data.</text>
</comment>
<evidence type="ECO:0000313" key="3">
    <source>
        <dbReference type="Proteomes" id="UP000525078"/>
    </source>
</evidence>
<evidence type="ECO:0000313" key="2">
    <source>
        <dbReference type="EMBL" id="KAF4369689.1"/>
    </source>
</evidence>
<evidence type="ECO:0008006" key="5">
    <source>
        <dbReference type="Google" id="ProtNLM"/>
    </source>
</evidence>
<dbReference type="Proteomes" id="UP000525078">
    <property type="component" value="Unassembled WGS sequence"/>
</dbReference>
<evidence type="ECO:0000313" key="1">
    <source>
        <dbReference type="EMBL" id="KAF4368431.1"/>
    </source>
</evidence>
<dbReference type="EMBL" id="JAATIP010000124">
    <property type="protein sequence ID" value="KAF4369689.1"/>
    <property type="molecule type" value="Genomic_DNA"/>
</dbReference>
<dbReference type="Proteomes" id="UP000583929">
    <property type="component" value="Unassembled WGS sequence"/>
</dbReference>
<gene>
    <name evidence="2" type="ORF">F8388_015776</name>
    <name evidence="1" type="ORF">G4B88_025493</name>
</gene>